<feature type="compositionally biased region" description="Acidic residues" evidence="2">
    <location>
        <begin position="690"/>
        <end position="710"/>
    </location>
</feature>
<feature type="compositionally biased region" description="Basic residues" evidence="2">
    <location>
        <begin position="758"/>
        <end position="775"/>
    </location>
</feature>
<comment type="caution">
    <text evidence="4">The sequence shown here is derived from an EMBL/GenBank/DDBJ whole genome shotgun (WGS) entry which is preliminary data.</text>
</comment>
<feature type="compositionally biased region" description="Acidic residues" evidence="2">
    <location>
        <begin position="394"/>
        <end position="413"/>
    </location>
</feature>
<dbReference type="EMBL" id="LUCM01002095">
    <property type="protein sequence ID" value="KAA0197890.1"/>
    <property type="molecule type" value="Genomic_DNA"/>
</dbReference>
<feature type="compositionally biased region" description="Acidic residues" evidence="2">
    <location>
        <begin position="613"/>
        <end position="626"/>
    </location>
</feature>
<evidence type="ECO:0000259" key="3">
    <source>
        <dbReference type="Pfam" id="PF03914"/>
    </source>
</evidence>
<feature type="region of interest" description="Disordered" evidence="2">
    <location>
        <begin position="605"/>
        <end position="810"/>
    </location>
</feature>
<gene>
    <name evidence="4" type="ORF">FBUS_01932</name>
</gene>
<evidence type="ECO:0000256" key="2">
    <source>
        <dbReference type="SAM" id="MobiDB-lite"/>
    </source>
</evidence>
<dbReference type="AlphaFoldDB" id="A0A8E0VN15"/>
<feature type="compositionally biased region" description="Polar residues" evidence="2">
    <location>
        <begin position="415"/>
        <end position="430"/>
    </location>
</feature>
<evidence type="ECO:0000256" key="1">
    <source>
        <dbReference type="ARBA" id="ARBA00007797"/>
    </source>
</evidence>
<evidence type="ECO:0000313" key="4">
    <source>
        <dbReference type="EMBL" id="KAA0197890.1"/>
    </source>
</evidence>
<dbReference type="Proteomes" id="UP000728185">
    <property type="component" value="Unassembled WGS sequence"/>
</dbReference>
<proteinExistence type="inferred from homology"/>
<protein>
    <submittedName>
        <fullName evidence="4">CCAAT/enhancer-binding protein zeta</fullName>
    </submittedName>
</protein>
<feature type="domain" description="CCAAT-binding factor" evidence="3">
    <location>
        <begin position="275"/>
        <end position="500"/>
    </location>
</feature>
<dbReference type="Pfam" id="PF03914">
    <property type="entry name" value="CBF"/>
    <property type="match status" value="1"/>
</dbReference>
<organism evidence="4 5">
    <name type="scientific">Fasciolopsis buskii</name>
    <dbReference type="NCBI Taxonomy" id="27845"/>
    <lineage>
        <taxon>Eukaryota</taxon>
        <taxon>Metazoa</taxon>
        <taxon>Spiralia</taxon>
        <taxon>Lophotrochozoa</taxon>
        <taxon>Platyhelminthes</taxon>
        <taxon>Trematoda</taxon>
        <taxon>Digenea</taxon>
        <taxon>Plagiorchiida</taxon>
        <taxon>Echinostomata</taxon>
        <taxon>Echinostomatoidea</taxon>
        <taxon>Fasciolidae</taxon>
        <taxon>Fasciolopsis</taxon>
    </lineage>
</organism>
<dbReference type="OrthoDB" id="28947at2759"/>
<dbReference type="PANTHER" id="PTHR12048:SF0">
    <property type="entry name" value="CCAAT_ENHANCER-BINDING PROTEIN ZETA"/>
    <property type="match status" value="1"/>
</dbReference>
<feature type="compositionally biased region" description="Basic residues" evidence="2">
    <location>
        <begin position="797"/>
        <end position="810"/>
    </location>
</feature>
<evidence type="ECO:0000313" key="5">
    <source>
        <dbReference type="Proteomes" id="UP000728185"/>
    </source>
</evidence>
<dbReference type="SUPFAM" id="SSF48371">
    <property type="entry name" value="ARM repeat"/>
    <property type="match status" value="1"/>
</dbReference>
<dbReference type="InterPro" id="IPR005612">
    <property type="entry name" value="CCAAT-binding_factor"/>
</dbReference>
<accession>A0A8E0VN15</accession>
<keyword evidence="5" id="KW-1185">Reference proteome</keyword>
<feature type="compositionally biased region" description="Acidic residues" evidence="2">
    <location>
        <begin position="668"/>
        <end position="682"/>
    </location>
</feature>
<dbReference type="GO" id="GO:0005634">
    <property type="term" value="C:nucleus"/>
    <property type="evidence" value="ECO:0007669"/>
    <property type="project" value="UniProtKB-ARBA"/>
</dbReference>
<reference evidence="4" key="1">
    <citation type="submission" date="2019-05" db="EMBL/GenBank/DDBJ databases">
        <title>Annotation for the trematode Fasciolopsis buski.</title>
        <authorList>
            <person name="Choi Y.-J."/>
        </authorList>
    </citation>
    <scope>NUCLEOTIDE SEQUENCE</scope>
    <source>
        <strain evidence="4">HT</strain>
        <tissue evidence="4">Whole worm</tissue>
    </source>
</reference>
<feature type="compositionally biased region" description="Basic and acidic residues" evidence="2">
    <location>
        <begin position="739"/>
        <end position="757"/>
    </location>
</feature>
<name>A0A8E0VN15_9TREM</name>
<dbReference type="InterPro" id="IPR040155">
    <property type="entry name" value="CEBPZ/Mak21-like"/>
</dbReference>
<feature type="region of interest" description="Disordered" evidence="2">
    <location>
        <begin position="532"/>
        <end position="563"/>
    </location>
</feature>
<sequence>MAYLISSHPTSCLRYLDSLISIINPAKQRDCFQSIDALYQLWDRSLLPKNRCLISLNCRPFGTVSTEEPERAQEILSLWFFEDELKSRYLRFIKALEVYWQLWCAGHLKTSRYDAFSPHELSKVILAAVVNKLGDRSKVLASCVIHKLRGIAGKNAALLDAVVEEVRSFLFRPNLLERAKYYAISLLSCLQLKSERQKGNAQSGTGNTAVKLVKLYTAFFHTAVKSEEVPERLVTALLAGLSRAAPFVPDARFTEYLKEVDDIFRLVHTTSFNVSLQALTVLLQLSSHRPEIRDRYYQALYRKLRDPDLLQTSRGPTVLHLLYRSMLEDPDGDRRAAFAQRLLQLCLIHPQPGFVVGSLILLSKDSLSNSLLNSDKLFTGTSIGDVSHQKNDDSANDDEDEHFSDAPDSDEGNEVMTSPTKQPASKLTSTWEHRRNANWRRSGSKIKETDGVGKTMQSTITITTYDPDAREPLFARAGGYPTWPLVLLCNHAHPSVSLLAQTLLTGSTISYTGNPFDDFSIQHFLDRFAYKKPKSSQSKGSKNDAHKQNPPPGRPFQRQVGVKTGSRAFPVNSALFRQMAENRVPADEQFFHKYFKFLEARFGQQAKKSRNEEDSDASSISDDEFDAYLPMDGIGGTPAKNEKAKNAKKTKANKKPEKSDTKMLSNDFDVDLDLEDDDDEMVDAGIDSGSEGEDDDDDDSEEEEEEEEEFISGKSKSRRFDSVFASADEVGQLYQVQETPRERKQRMWEEKRSETSSHRRSGHRGRGRGRNRHHAGGVVGGKSTRQNKFVKSDRGHFKSHRTGKRDSRKR</sequence>
<feature type="region of interest" description="Disordered" evidence="2">
    <location>
        <begin position="382"/>
        <end position="455"/>
    </location>
</feature>
<dbReference type="InterPro" id="IPR016024">
    <property type="entry name" value="ARM-type_fold"/>
</dbReference>
<comment type="similarity">
    <text evidence="1">Belongs to the CBF/MAK21 family.</text>
</comment>
<dbReference type="PANTHER" id="PTHR12048">
    <property type="entry name" value="CCAAT-BINDING FACTOR-RELATED"/>
    <property type="match status" value="1"/>
</dbReference>